<protein>
    <submittedName>
        <fullName evidence="1">Uncharacterized protein</fullName>
    </submittedName>
</protein>
<organism evidence="1 2">
    <name type="scientific">Golovinomyces cichoracearum</name>
    <dbReference type="NCBI Taxonomy" id="62708"/>
    <lineage>
        <taxon>Eukaryota</taxon>
        <taxon>Fungi</taxon>
        <taxon>Dikarya</taxon>
        <taxon>Ascomycota</taxon>
        <taxon>Pezizomycotina</taxon>
        <taxon>Leotiomycetes</taxon>
        <taxon>Erysiphales</taxon>
        <taxon>Erysiphaceae</taxon>
        <taxon>Golovinomyces</taxon>
    </lineage>
</organism>
<gene>
    <name evidence="1" type="ORF">GcM1_243147</name>
</gene>
<comment type="caution">
    <text evidence="1">The sequence shown here is derived from an EMBL/GenBank/DDBJ whole genome shotgun (WGS) entry which is preliminary data.</text>
</comment>
<reference evidence="1 2" key="1">
    <citation type="journal article" date="2018" name="BMC Genomics">
        <title>Comparative genome analyses reveal sequence features reflecting distinct modes of host-adaptation between dicot and monocot powdery mildew.</title>
        <authorList>
            <person name="Wu Y."/>
            <person name="Ma X."/>
            <person name="Pan Z."/>
            <person name="Kale S.D."/>
            <person name="Song Y."/>
            <person name="King H."/>
            <person name="Zhang Q."/>
            <person name="Presley C."/>
            <person name="Deng X."/>
            <person name="Wei C.I."/>
            <person name="Xiao S."/>
        </authorList>
    </citation>
    <scope>NUCLEOTIDE SEQUENCE [LARGE SCALE GENOMIC DNA]</scope>
    <source>
        <strain evidence="1">UMSG1</strain>
    </source>
</reference>
<accession>A0A420IGM1</accession>
<evidence type="ECO:0000313" key="2">
    <source>
        <dbReference type="Proteomes" id="UP000285326"/>
    </source>
</evidence>
<evidence type="ECO:0000313" key="1">
    <source>
        <dbReference type="EMBL" id="RKF73694.1"/>
    </source>
</evidence>
<proteinExistence type="predicted"/>
<name>A0A420IGM1_9PEZI</name>
<dbReference type="EMBL" id="MCBS01024314">
    <property type="protein sequence ID" value="RKF73694.1"/>
    <property type="molecule type" value="Genomic_DNA"/>
</dbReference>
<dbReference type="Proteomes" id="UP000285326">
    <property type="component" value="Unassembled WGS sequence"/>
</dbReference>
<sequence>MELQELDLHNDSLRSLRKRAGGSVAELGIGAFGRDMGFLEFQKWAAMSKYILKDLVTTSQEKVGAAYCIFRRFRP</sequence>
<dbReference type="AlphaFoldDB" id="A0A420IGM1"/>